<name>A0A1C7Z7B2_PSESX</name>
<organism evidence="2 3">
    <name type="scientific">Pseudomonas syringae</name>
    <dbReference type="NCBI Taxonomy" id="317"/>
    <lineage>
        <taxon>Bacteria</taxon>
        <taxon>Pseudomonadati</taxon>
        <taxon>Pseudomonadota</taxon>
        <taxon>Gammaproteobacteria</taxon>
        <taxon>Pseudomonadales</taxon>
        <taxon>Pseudomonadaceae</taxon>
        <taxon>Pseudomonas</taxon>
    </lineage>
</organism>
<evidence type="ECO:0000256" key="1">
    <source>
        <dbReference type="SAM" id="MobiDB-lite"/>
    </source>
</evidence>
<feature type="region of interest" description="Disordered" evidence="1">
    <location>
        <begin position="635"/>
        <end position="664"/>
    </location>
</feature>
<reference evidence="2 3" key="1">
    <citation type="submission" date="2015-07" db="EMBL/GenBank/DDBJ databases">
        <title>Draft genome sequence of a diazotrophic, plant growth-promoting rhizobacterium of the Pseudomonas syringae complex.</title>
        <authorList>
            <person name="Patten C.L."/>
            <person name="Jeong H."/>
        </authorList>
    </citation>
    <scope>NUCLEOTIDE SEQUENCE [LARGE SCALE GENOMIC DNA]</scope>
    <source>
        <strain evidence="2 3">GR12-2</strain>
    </source>
</reference>
<gene>
    <name evidence="2" type="ORF">AFK24_09260</name>
</gene>
<dbReference type="EMBL" id="LGSI01000035">
    <property type="protein sequence ID" value="OCR25249.1"/>
    <property type="molecule type" value="Genomic_DNA"/>
</dbReference>
<dbReference type="RefSeq" id="WP_065832962.1">
    <property type="nucleotide sequence ID" value="NZ_LGSI01000035.1"/>
</dbReference>
<dbReference type="PATRIC" id="fig|317.243.peg.1125"/>
<evidence type="ECO:0000313" key="2">
    <source>
        <dbReference type="EMBL" id="OCR25249.1"/>
    </source>
</evidence>
<dbReference type="AlphaFoldDB" id="A0A1C7Z7B2"/>
<dbReference type="OrthoDB" id="7968592at2"/>
<comment type="caution">
    <text evidence="2">The sequence shown here is derived from an EMBL/GenBank/DDBJ whole genome shotgun (WGS) entry which is preliminary data.</text>
</comment>
<dbReference type="Proteomes" id="UP000093104">
    <property type="component" value="Unassembled WGS sequence"/>
</dbReference>
<proteinExistence type="predicted"/>
<sequence>MSGKSSSVLSVIEVHLQTDAPLTIASFGGLKSLMDQADILVAAPYLDVIAQLTSDSSPEDSSQLDKLLLRGFAEGQDPSAFRAATGTVIHDIALRSRVRRQLTGVLEKRIEMQSTPKDALVAAYSLEALFRLALTGAISKFIPLKILACITPSADGLFAQHAAKLAGAAFHIWAEDDLLTTLDNLRKVEDAEGEASFELALAKISQALNSEVYDHVLMYLDTAKGLLRNARLADEDRADAAAYEAVIDIIQGFSKGSAGHLISGSVDILIQSVSDHNRQLGNQLLPEWLVGRTDREIQWVRLTRSVQQAAKDLTRPSWLKAWSVIENLLAVYDADRSLSTMGGLGLLLRPRIESSFVKERGQLAHLDDLLSGSNWDPDQQSTASALRHRVTQMSEVNASLDGLMTEENYPILCELLKSNELPSEWSDEALRTVEIALSQRRVTSRDISNPIVQRLLKNTSDNLVRCQDYGGEVRDHFDELLLQVLLFCHNRQDAGLKELQDLGRYLRDPDATEFNLQRDLWQWLCGNYPHADIKTEVEGVATGRADIYVTFGAFRIVFEMKRHHGHLDRTSAKSYCNQAVSYQNTNVKLGFLGVLEIAERNGPPPSLEECVWYESVVPEGSEVVRHLVVFRVPGNLKPPSSMSPKTQKPRKKKPQVKAAPQLPD</sequence>
<protein>
    <submittedName>
        <fullName evidence="2">Uncharacterized protein</fullName>
    </submittedName>
</protein>
<evidence type="ECO:0000313" key="3">
    <source>
        <dbReference type="Proteomes" id="UP000093104"/>
    </source>
</evidence>
<accession>A0A1C7Z7B2</accession>